<feature type="domain" description="RelA/SpoT" evidence="2">
    <location>
        <begin position="41"/>
        <end position="162"/>
    </location>
</feature>
<dbReference type="GO" id="GO:0016301">
    <property type="term" value="F:kinase activity"/>
    <property type="evidence" value="ECO:0007669"/>
    <property type="project" value="UniProtKB-KW"/>
</dbReference>
<organism evidence="3 4">
    <name type="scientific">Fructobacillus durionis</name>
    <dbReference type="NCBI Taxonomy" id="283737"/>
    <lineage>
        <taxon>Bacteria</taxon>
        <taxon>Bacillati</taxon>
        <taxon>Bacillota</taxon>
        <taxon>Bacilli</taxon>
        <taxon>Lactobacillales</taxon>
        <taxon>Lactobacillaceae</taxon>
        <taxon>Fructobacillus</taxon>
    </lineage>
</organism>
<dbReference type="SMART" id="SM00954">
    <property type="entry name" value="RelA_SpoT"/>
    <property type="match status" value="1"/>
</dbReference>
<name>A0A1I1E2F0_9LACO</name>
<keyword evidence="3" id="KW-0808">Transferase</keyword>
<gene>
    <name evidence="3" type="ORF">SAMN05660453_0240</name>
</gene>
<accession>A0A1I1E2F0</accession>
<dbReference type="UniPathway" id="UPA00908">
    <property type="reaction ID" value="UER00884"/>
</dbReference>
<keyword evidence="3" id="KW-0418">Kinase</keyword>
<dbReference type="Pfam" id="PF04607">
    <property type="entry name" value="RelA_SpoT"/>
    <property type="match status" value="1"/>
</dbReference>
<dbReference type="Proteomes" id="UP000199376">
    <property type="component" value="Unassembled WGS sequence"/>
</dbReference>
<evidence type="ECO:0000313" key="4">
    <source>
        <dbReference type="Proteomes" id="UP000199376"/>
    </source>
</evidence>
<dbReference type="PANTHER" id="PTHR47837:SF2">
    <property type="entry name" value="GTP PYROPHOSPHOKINASE YWAC"/>
    <property type="match status" value="1"/>
</dbReference>
<dbReference type="STRING" id="283737.SAMN05660453_0240"/>
<dbReference type="SUPFAM" id="SSF81301">
    <property type="entry name" value="Nucleotidyltransferase"/>
    <property type="match status" value="1"/>
</dbReference>
<evidence type="ECO:0000313" key="3">
    <source>
        <dbReference type="EMBL" id="SFB80852.1"/>
    </source>
</evidence>
<protein>
    <submittedName>
        <fullName evidence="3">Putative GTP pyrophosphokinase</fullName>
    </submittedName>
</protein>
<dbReference type="RefSeq" id="WP_091501235.1">
    <property type="nucleotide sequence ID" value="NZ_FOLI01000001.1"/>
</dbReference>
<dbReference type="OrthoDB" id="9789634at2"/>
<dbReference type="InterPro" id="IPR007685">
    <property type="entry name" value="RelA_SpoT"/>
</dbReference>
<keyword evidence="4" id="KW-1185">Reference proteome</keyword>
<dbReference type="Gene3D" id="3.30.460.10">
    <property type="entry name" value="Beta Polymerase, domain 2"/>
    <property type="match status" value="1"/>
</dbReference>
<dbReference type="CDD" id="cd05399">
    <property type="entry name" value="NT_Rel-Spo_like"/>
    <property type="match status" value="1"/>
</dbReference>
<comment type="pathway">
    <text evidence="1">Purine metabolism; ppGpp biosynthesis; ppGpp from GTP: step 1/2.</text>
</comment>
<reference evidence="4" key="1">
    <citation type="submission" date="2016-10" db="EMBL/GenBank/DDBJ databases">
        <authorList>
            <person name="Varghese N."/>
            <person name="Submissions S."/>
        </authorList>
    </citation>
    <scope>NUCLEOTIDE SEQUENCE [LARGE SCALE GENOMIC DNA]</scope>
    <source>
        <strain evidence="4">DSM 19113</strain>
    </source>
</reference>
<dbReference type="GO" id="GO:0015970">
    <property type="term" value="P:guanosine tetraphosphate biosynthetic process"/>
    <property type="evidence" value="ECO:0007669"/>
    <property type="project" value="UniProtKB-UniPathway"/>
</dbReference>
<evidence type="ECO:0000256" key="1">
    <source>
        <dbReference type="ARBA" id="ARBA00004976"/>
    </source>
</evidence>
<evidence type="ECO:0000259" key="2">
    <source>
        <dbReference type="SMART" id="SM00954"/>
    </source>
</evidence>
<proteinExistence type="predicted"/>
<dbReference type="InterPro" id="IPR052366">
    <property type="entry name" value="GTP_Pyrophosphokinase"/>
</dbReference>
<dbReference type="PANTHER" id="PTHR47837">
    <property type="entry name" value="GTP PYROPHOSPHOKINASE YJBM"/>
    <property type="match status" value="1"/>
</dbReference>
<dbReference type="AlphaFoldDB" id="A0A1I1E2F0"/>
<sequence length="190" mass="22264">MEWEKFFEPYEQAVAELKVKLGYLTTGQVKTGTRPVESVTGRVKSQASIEEKIVRRHLHEDRLALDLQDIAGLRIMTKYIDDIYKVVELLRKRTDFTILEERDYVMNAKPSGYRSYHMVIEYPVSLYSGETKVLAEIQIRTMAMHFWATIEHDLNYKHGEIKPEMAKQLAEISEQTFSLEQELSEIKDME</sequence>
<dbReference type="Gene3D" id="1.10.287.860">
    <property type="entry name" value="Nucleotidyltransferase"/>
    <property type="match status" value="1"/>
</dbReference>
<dbReference type="EMBL" id="FOLI01000001">
    <property type="protein sequence ID" value="SFB80852.1"/>
    <property type="molecule type" value="Genomic_DNA"/>
</dbReference>
<dbReference type="InterPro" id="IPR043519">
    <property type="entry name" value="NT_sf"/>
</dbReference>